<feature type="transmembrane region" description="Helical" evidence="1">
    <location>
        <begin position="15"/>
        <end position="33"/>
    </location>
</feature>
<dbReference type="Proteomes" id="UP000316426">
    <property type="component" value="Chromosome"/>
</dbReference>
<keyword evidence="4" id="KW-1185">Reference proteome</keyword>
<keyword evidence="1" id="KW-0472">Membrane</keyword>
<dbReference type="PANTHER" id="PTHR11614">
    <property type="entry name" value="PHOSPHOLIPASE-RELATED"/>
    <property type="match status" value="1"/>
</dbReference>
<dbReference type="Pfam" id="PF12146">
    <property type="entry name" value="Hydrolase_4"/>
    <property type="match status" value="1"/>
</dbReference>
<reference evidence="3 4" key="1">
    <citation type="submission" date="2019-02" db="EMBL/GenBank/DDBJ databases">
        <title>Deep-cultivation of Planctomycetes and their phenomic and genomic characterization uncovers novel biology.</title>
        <authorList>
            <person name="Wiegand S."/>
            <person name="Jogler M."/>
            <person name="Boedeker C."/>
            <person name="Pinto D."/>
            <person name="Vollmers J."/>
            <person name="Rivas-Marin E."/>
            <person name="Kohn T."/>
            <person name="Peeters S.H."/>
            <person name="Heuer A."/>
            <person name="Rast P."/>
            <person name="Oberbeckmann S."/>
            <person name="Bunk B."/>
            <person name="Jeske O."/>
            <person name="Meyerdierks A."/>
            <person name="Storesund J.E."/>
            <person name="Kallscheuer N."/>
            <person name="Luecker S."/>
            <person name="Lage O.M."/>
            <person name="Pohl T."/>
            <person name="Merkel B.J."/>
            <person name="Hornburger P."/>
            <person name="Mueller R.-W."/>
            <person name="Bruemmer F."/>
            <person name="Labrenz M."/>
            <person name="Spormann A.M."/>
            <person name="Op den Camp H."/>
            <person name="Overmann J."/>
            <person name="Amann R."/>
            <person name="Jetten M.S.M."/>
            <person name="Mascher T."/>
            <person name="Medema M.H."/>
            <person name="Devos D.P."/>
            <person name="Kaster A.-K."/>
            <person name="Ovreas L."/>
            <person name="Rohde M."/>
            <person name="Galperin M.Y."/>
            <person name="Jogler C."/>
        </authorList>
    </citation>
    <scope>NUCLEOTIDE SEQUENCE [LARGE SCALE GENOMIC DNA]</scope>
    <source>
        <strain evidence="3 4">Spa11</strain>
    </source>
</reference>
<organism evidence="3 4">
    <name type="scientific">Botrimarina mediterranea</name>
    <dbReference type="NCBI Taxonomy" id="2528022"/>
    <lineage>
        <taxon>Bacteria</taxon>
        <taxon>Pseudomonadati</taxon>
        <taxon>Planctomycetota</taxon>
        <taxon>Planctomycetia</taxon>
        <taxon>Pirellulales</taxon>
        <taxon>Lacipirellulaceae</taxon>
        <taxon>Botrimarina</taxon>
    </lineage>
</organism>
<evidence type="ECO:0000313" key="4">
    <source>
        <dbReference type="Proteomes" id="UP000316426"/>
    </source>
</evidence>
<dbReference type="GO" id="GO:0047372">
    <property type="term" value="F:monoacylglycerol lipase activity"/>
    <property type="evidence" value="ECO:0007669"/>
    <property type="project" value="UniProtKB-EC"/>
</dbReference>
<dbReference type="KEGG" id="bmei:Spa11_04420"/>
<proteinExistence type="predicted"/>
<dbReference type="SUPFAM" id="SSF53474">
    <property type="entry name" value="alpha/beta-Hydrolases"/>
    <property type="match status" value="1"/>
</dbReference>
<feature type="domain" description="Serine aminopeptidase S33" evidence="2">
    <location>
        <begin position="76"/>
        <end position="302"/>
    </location>
</feature>
<evidence type="ECO:0000256" key="1">
    <source>
        <dbReference type="SAM" id="Phobius"/>
    </source>
</evidence>
<dbReference type="InterPro" id="IPR022742">
    <property type="entry name" value="Hydrolase_4"/>
</dbReference>
<dbReference type="RefSeq" id="WP_145106363.1">
    <property type="nucleotide sequence ID" value="NZ_CP036349.1"/>
</dbReference>
<evidence type="ECO:0000259" key="2">
    <source>
        <dbReference type="Pfam" id="PF12146"/>
    </source>
</evidence>
<keyword evidence="1" id="KW-1133">Transmembrane helix</keyword>
<dbReference type="Gene3D" id="3.40.50.1820">
    <property type="entry name" value="alpha/beta hydrolase"/>
    <property type="match status" value="1"/>
</dbReference>
<dbReference type="EMBL" id="CP036349">
    <property type="protein sequence ID" value="QDV72268.1"/>
    <property type="molecule type" value="Genomic_DNA"/>
</dbReference>
<accession>A0A518K382</accession>
<keyword evidence="3" id="KW-0378">Hydrolase</keyword>
<name>A0A518K382_9BACT</name>
<dbReference type="EC" id="3.1.1.23" evidence="3"/>
<sequence length="331" mass="36256">MSDTTVDEAPKRRRWLRILLIAAVAFVPLHLLADMVYTAYVACAIDAWEETITRDLNGVIEGCDTFDVPPSGDADTDTAILLVHGLGASPQHYEFIAEDLAERGYHCRSVRLPGFAEPVAKYRESTSKAWLEKVRSELASLRKEHDRVGVVGHSLGGAVTIGVLLDDPQAADFAVLLAPAVEVSDARSPVLSARTWHEVSERSLVFVNVLSSPYPLDCRDPERSDHPGRTPFTPKAIVDQLFKLMDRNRGRAEEITVPTTVVVAIDDPIVDTPAAERFYEHLGSTDKDLVRLDNSGHEVTLDWQWEEVANAIAQRASAGEPATSVVGGTPE</sequence>
<dbReference type="AlphaFoldDB" id="A0A518K382"/>
<protein>
    <submittedName>
        <fullName evidence="3">Thermostable monoacylglycerol lipase</fullName>
        <ecNumber evidence="3">3.1.1.23</ecNumber>
    </submittedName>
</protein>
<evidence type="ECO:0000313" key="3">
    <source>
        <dbReference type="EMBL" id="QDV72268.1"/>
    </source>
</evidence>
<gene>
    <name evidence="3" type="ORF">Spa11_04420</name>
</gene>
<dbReference type="InterPro" id="IPR029058">
    <property type="entry name" value="AB_hydrolase_fold"/>
</dbReference>
<keyword evidence="1" id="KW-0812">Transmembrane</keyword>
<dbReference type="InterPro" id="IPR051044">
    <property type="entry name" value="MAG_DAG_Lipase"/>
</dbReference>